<dbReference type="SUPFAM" id="SSF56322">
    <property type="entry name" value="ADC synthase"/>
    <property type="match status" value="1"/>
</dbReference>
<dbReference type="EC" id="4.1.3.27" evidence="1"/>
<dbReference type="PRINTS" id="PR00099">
    <property type="entry name" value="CPSGATASE"/>
</dbReference>
<dbReference type="EMBL" id="CP012752">
    <property type="protein sequence ID" value="ALG14833.1"/>
    <property type="molecule type" value="Genomic_DNA"/>
</dbReference>
<organism evidence="7 8">
    <name type="scientific">Kibdelosporangium phytohabitans</name>
    <dbReference type="NCBI Taxonomy" id="860235"/>
    <lineage>
        <taxon>Bacteria</taxon>
        <taxon>Bacillati</taxon>
        <taxon>Actinomycetota</taxon>
        <taxon>Actinomycetes</taxon>
        <taxon>Pseudonocardiales</taxon>
        <taxon>Pseudonocardiaceae</taxon>
        <taxon>Kibdelosporangium</taxon>
    </lineage>
</organism>
<dbReference type="STRING" id="860235.AOZ06_16445"/>
<keyword evidence="3" id="KW-0456">Lyase</keyword>
<dbReference type="Gene3D" id="3.40.50.880">
    <property type="match status" value="1"/>
</dbReference>
<dbReference type="PANTHER" id="PTHR11236">
    <property type="entry name" value="AMINOBENZOATE/ANTHRANILATE SYNTHASE"/>
    <property type="match status" value="1"/>
</dbReference>
<dbReference type="KEGG" id="kphy:AOZ06_16445"/>
<dbReference type="GO" id="GO:0004049">
    <property type="term" value="F:anthranilate synthase activity"/>
    <property type="evidence" value="ECO:0007669"/>
    <property type="project" value="UniProtKB-EC"/>
</dbReference>
<dbReference type="CDD" id="cd01743">
    <property type="entry name" value="GATase1_Anthranilate_Synthase"/>
    <property type="match status" value="1"/>
</dbReference>
<dbReference type="PRINTS" id="PR00096">
    <property type="entry name" value="GATASE"/>
</dbReference>
<dbReference type="InterPro" id="IPR005801">
    <property type="entry name" value="ADC_synthase"/>
</dbReference>
<keyword evidence="2" id="KW-0315">Glutamine amidotransferase</keyword>
<keyword evidence="8" id="KW-1185">Reference proteome</keyword>
<evidence type="ECO:0000256" key="4">
    <source>
        <dbReference type="ARBA" id="ARBA00047683"/>
    </source>
</evidence>
<reference evidence="7 8" key="1">
    <citation type="submission" date="2015-07" db="EMBL/GenBank/DDBJ databases">
        <title>Genome sequencing of Kibdelosporangium phytohabitans.</title>
        <authorList>
            <person name="Qin S."/>
            <person name="Xing K."/>
        </authorList>
    </citation>
    <scope>NUCLEOTIDE SEQUENCE [LARGE SCALE GENOMIC DNA]</scope>
    <source>
        <strain evidence="7 8">KLBMP1111</strain>
    </source>
</reference>
<dbReference type="Pfam" id="PF00425">
    <property type="entry name" value="Chorismate_bind"/>
    <property type="match status" value="1"/>
</dbReference>
<protein>
    <recommendedName>
        <fullName evidence="1">anthranilate synthase</fullName>
        <ecNumber evidence="1">4.1.3.27</ecNumber>
    </recommendedName>
</protein>
<proteinExistence type="predicted"/>
<dbReference type="Gene3D" id="3.60.120.10">
    <property type="entry name" value="Anthranilate synthase"/>
    <property type="match status" value="1"/>
</dbReference>
<dbReference type="PRINTS" id="PR00097">
    <property type="entry name" value="ANTSNTHASEII"/>
</dbReference>
<evidence type="ECO:0000256" key="2">
    <source>
        <dbReference type="ARBA" id="ARBA00022962"/>
    </source>
</evidence>
<dbReference type="RefSeq" id="WP_054296688.1">
    <property type="nucleotide sequence ID" value="NZ_CP012752.1"/>
</dbReference>
<dbReference type="AlphaFoldDB" id="A0A0N9I8Z7"/>
<dbReference type="InterPro" id="IPR029062">
    <property type="entry name" value="Class_I_gatase-like"/>
</dbReference>
<dbReference type="Proteomes" id="UP000063699">
    <property type="component" value="Chromosome"/>
</dbReference>
<dbReference type="PROSITE" id="PS51273">
    <property type="entry name" value="GATASE_TYPE_1"/>
    <property type="match status" value="1"/>
</dbReference>
<dbReference type="PANTHER" id="PTHR11236:SF49">
    <property type="entry name" value="ANTHRANILATE SYNTHASE COMPONENT 1"/>
    <property type="match status" value="1"/>
</dbReference>
<dbReference type="SUPFAM" id="SSF52317">
    <property type="entry name" value="Class I glutamine amidotransferase-like"/>
    <property type="match status" value="1"/>
</dbReference>
<dbReference type="InterPro" id="IPR015890">
    <property type="entry name" value="Chorismate_C"/>
</dbReference>
<dbReference type="OrthoDB" id="8594609at2"/>
<evidence type="ECO:0000256" key="3">
    <source>
        <dbReference type="ARBA" id="ARBA00023239"/>
    </source>
</evidence>
<feature type="domain" description="Chorismate-utilising enzyme C-terminal" evidence="6">
    <location>
        <begin position="112"/>
        <end position="370"/>
    </location>
</feature>
<feature type="domain" description="Glutamine amidotransferase" evidence="5">
    <location>
        <begin position="430"/>
        <end position="610"/>
    </location>
</feature>
<evidence type="ECO:0000313" key="7">
    <source>
        <dbReference type="EMBL" id="ALG14833.1"/>
    </source>
</evidence>
<dbReference type="InterPro" id="IPR017926">
    <property type="entry name" value="GATASE"/>
</dbReference>
<dbReference type="InterPro" id="IPR006221">
    <property type="entry name" value="TrpG/PapA_dom"/>
</dbReference>
<accession>A0A0N9I8Z7</accession>
<evidence type="ECO:0000313" key="8">
    <source>
        <dbReference type="Proteomes" id="UP000063699"/>
    </source>
</evidence>
<evidence type="ECO:0000256" key="1">
    <source>
        <dbReference type="ARBA" id="ARBA00012266"/>
    </source>
</evidence>
<dbReference type="InterPro" id="IPR019999">
    <property type="entry name" value="Anth_synth_I-like"/>
</dbReference>
<dbReference type="GO" id="GO:0000162">
    <property type="term" value="P:L-tryptophan biosynthetic process"/>
    <property type="evidence" value="ECO:0007669"/>
    <property type="project" value="TreeGrafter"/>
</dbReference>
<evidence type="ECO:0000259" key="5">
    <source>
        <dbReference type="Pfam" id="PF00117"/>
    </source>
</evidence>
<sequence>MTRFLDGEPFAVLHRPGATGPDVLELLRGSVCEPASLAEVPLPTTGPDRHQALVVVPYRQLTERGFACHDDGAPLLCLGIEEQATIAVRSFLAEVPDTHVDVETLGFDIDDEEYAEIVRTVLRDEIGEGLGANFVIKRSFLGRLPGHHVGAALSLFRRLLTTERGAHWTFLIHTGERTIVGASPERHVTLDNGVATMNPISGTYRYPAGGPTAEGLLAFLGDRKEIEELHMVVDEELKMMAGVCEGDLRVEGPSLKAMRSLAHTEYLIHGRTSLGPREILRRTLFAPTVTGSPLESACRVLRSHERGGRGYYSGVAALIGTDHTGQSTMDSSILIRTAEIDAAGNLNAGFGATLVRHSDPDAEVAETHAKAAGLIAALCGTGQTAPAPVLPQDTAILDALAARNVRLAAFWLGGEDGDSFAPEFDGLTVLVVDHEDTFTAMLTHQLRALGLRVTVADWRETVAADAFDLVVLGPGPGDPRVGTDPKIRSIQDRVGLLLRESIPFVAVCLSHQVLSAALGLPLHRRPEPNQGTRCEIDFFGTPRLVGFYNTFISRSDHDRLVSRVRPEPVRVSRAAGTGDVHALSGHGFASVQFHPESLLTEHGIGIIRELLTSVLWPGTRRTPSRLARTSR</sequence>
<evidence type="ECO:0000259" key="6">
    <source>
        <dbReference type="Pfam" id="PF00425"/>
    </source>
</evidence>
<comment type="catalytic activity">
    <reaction evidence="4">
        <text>chorismate + L-glutamine = anthranilate + pyruvate + L-glutamate + H(+)</text>
        <dbReference type="Rhea" id="RHEA:21732"/>
        <dbReference type="ChEBI" id="CHEBI:15361"/>
        <dbReference type="ChEBI" id="CHEBI:15378"/>
        <dbReference type="ChEBI" id="CHEBI:16567"/>
        <dbReference type="ChEBI" id="CHEBI:29748"/>
        <dbReference type="ChEBI" id="CHEBI:29985"/>
        <dbReference type="ChEBI" id="CHEBI:58359"/>
        <dbReference type="EC" id="4.1.3.27"/>
    </reaction>
</comment>
<dbReference type="Pfam" id="PF00117">
    <property type="entry name" value="GATase"/>
    <property type="match status" value="1"/>
</dbReference>
<name>A0A0N9I8Z7_9PSEU</name>
<gene>
    <name evidence="7" type="ORF">AOZ06_16445</name>
</gene>